<dbReference type="Proteomes" id="UP001162098">
    <property type="component" value="Segment"/>
</dbReference>
<accession>A0A7S8BD81</accession>
<evidence type="ECO:0000313" key="2">
    <source>
        <dbReference type="Proteomes" id="UP001162098"/>
    </source>
</evidence>
<dbReference type="PROSITE" id="PS51257">
    <property type="entry name" value="PROKAR_LIPOPROTEIN"/>
    <property type="match status" value="1"/>
</dbReference>
<protein>
    <submittedName>
        <fullName evidence="1">Uncharacterized protein</fullName>
    </submittedName>
</protein>
<dbReference type="KEGG" id="vg:80543785"/>
<keyword evidence="2" id="KW-1185">Reference proteome</keyword>
<dbReference type="EMBL" id="MW018138">
    <property type="protein sequence ID" value="QPB44589.1"/>
    <property type="molecule type" value="Genomic_DNA"/>
</dbReference>
<sequence length="79" mass="9136">MPRHFVFMVLWSHGSWGTSASCIDHFEIADDADMADYEKLDGVKFTMLHYTGESQIVEFSCKEDAKEFVDYKMNKMLSS</sequence>
<proteinExistence type="predicted"/>
<organism evidence="1 2">
    <name type="scientific">Medusavirus stheno T3</name>
    <dbReference type="NCBI Taxonomy" id="3069717"/>
    <lineage>
        <taxon>Viruses</taxon>
        <taxon>Varidnaviria</taxon>
        <taxon>Bamfordvirae</taxon>
        <taxon>Nucleocytoviricota</taxon>
        <taxon>Megaviricetes</taxon>
        <taxon>Mamonoviridae</taxon>
        <taxon>Medusavirus</taxon>
        <taxon>Medusavirus sthenus</taxon>
    </lineage>
</organism>
<reference evidence="1 2" key="1">
    <citation type="submission" date="2020-09" db="EMBL/GenBank/DDBJ databases">
        <authorList>
            <person name="Zhang R."/>
            <person name="Garcia K."/>
            <person name="Ogata H."/>
        </authorList>
    </citation>
    <scope>NUCLEOTIDE SEQUENCE [LARGE SCALE GENOMIC DNA]</scope>
    <source>
        <strain evidence="2">stheno</strain>
    </source>
</reference>
<evidence type="ECO:0000313" key="1">
    <source>
        <dbReference type="EMBL" id="QPB44589.1"/>
    </source>
</evidence>
<name>A0A7S8BD81_9VIRU</name>